<dbReference type="Proteomes" id="UP001155500">
    <property type="component" value="Unassembled WGS sequence"/>
</dbReference>
<organism evidence="1 2">
    <name type="scientific">Volucribacter amazonae</name>
    <dbReference type="NCBI Taxonomy" id="256731"/>
    <lineage>
        <taxon>Bacteria</taxon>
        <taxon>Pseudomonadati</taxon>
        <taxon>Pseudomonadota</taxon>
        <taxon>Gammaproteobacteria</taxon>
        <taxon>Pasteurellales</taxon>
        <taxon>Pasteurellaceae</taxon>
        <taxon>Volucribacter</taxon>
    </lineage>
</organism>
<comment type="caution">
    <text evidence="1">The sequence shown here is derived from an EMBL/GenBank/DDBJ whole genome shotgun (WGS) entry which is preliminary data.</text>
</comment>
<sequence>MDWFGLAGCKGKKWDVGSYQQLRSSVKNHGLELDAHHIGQKALMKKLVKNYDPNTGPAILVPKVGHTISKPNTGVVSRSNINPKTGQKIKSARELLARDIKKLKRVYPEIPKSKIREIIKLNKSMYPEMNK</sequence>
<protein>
    <submittedName>
        <fullName evidence="1">Uncharacterized protein</fullName>
    </submittedName>
</protein>
<dbReference type="EMBL" id="LWID01000001">
    <property type="protein sequence ID" value="MDG6894342.1"/>
    <property type="molecule type" value="Genomic_DNA"/>
</dbReference>
<name>A0A9X4SH69_9PAST</name>
<dbReference type="AlphaFoldDB" id="A0A9X4SH69"/>
<evidence type="ECO:0000313" key="1">
    <source>
        <dbReference type="EMBL" id="MDG6894342.1"/>
    </source>
</evidence>
<reference evidence="1" key="1">
    <citation type="submission" date="2016-03" db="EMBL/GenBank/DDBJ databases">
        <title>Co-evolution between Pasteurellaceae and their hosts.</title>
        <authorList>
            <person name="Hansen M.J."/>
            <person name="Bojesen A.M."/>
            <person name="Planet P."/>
        </authorList>
    </citation>
    <scope>NUCLEOTIDE SEQUENCE</scope>
    <source>
        <strain evidence="1">146/S8/89</strain>
    </source>
</reference>
<evidence type="ECO:0000313" key="2">
    <source>
        <dbReference type="Proteomes" id="UP001155500"/>
    </source>
</evidence>
<gene>
    <name evidence="1" type="ORF">A6A20_01535</name>
</gene>
<keyword evidence="2" id="KW-1185">Reference proteome</keyword>
<accession>A0A9X4SH69</accession>
<proteinExistence type="predicted"/>